<dbReference type="GO" id="GO:0000287">
    <property type="term" value="F:magnesium ion binding"/>
    <property type="evidence" value="ECO:0007669"/>
    <property type="project" value="TreeGrafter"/>
</dbReference>
<dbReference type="GO" id="GO:0005737">
    <property type="term" value="C:cytoplasm"/>
    <property type="evidence" value="ECO:0007669"/>
    <property type="project" value="TreeGrafter"/>
</dbReference>
<evidence type="ECO:0000256" key="5">
    <source>
        <dbReference type="ARBA" id="ARBA00049172"/>
    </source>
</evidence>
<dbReference type="OrthoDB" id="425211at2759"/>
<name>A0A812RHF7_9DINO</name>
<evidence type="ECO:0000256" key="2">
    <source>
        <dbReference type="ARBA" id="ARBA00008676"/>
    </source>
</evidence>
<dbReference type="UniPathway" id="UPA00028">
    <property type="reaction ID" value="UER00003"/>
</dbReference>
<gene>
    <name evidence="6" type="primary">panB</name>
    <name evidence="6" type="ORF">SNAT2548_LOCUS23765</name>
</gene>
<keyword evidence="4" id="KW-0808">Transferase</keyword>
<dbReference type="Pfam" id="PF02548">
    <property type="entry name" value="Pantoate_transf"/>
    <property type="match status" value="1"/>
</dbReference>
<dbReference type="EC" id="2.1.2.11" evidence="3"/>
<accession>A0A812RHF7</accession>
<evidence type="ECO:0000256" key="3">
    <source>
        <dbReference type="ARBA" id="ARBA00012618"/>
    </source>
</evidence>
<dbReference type="InterPro" id="IPR003700">
    <property type="entry name" value="Pantoate_hydroxy_MeTrfase"/>
</dbReference>
<sequence length="317" mass="34219">MTLAVGLGLCRKEPREPGKSGKLGRLGELGALCALHDAGQGRWSRALQCEGPVKPAKRKLTVADLLALKGKRQLVLTTAFDEWTARAAEQAGVDMIVAWGSCQEHSKFVVEAVRRGAPNTLIGTGINPGAYESQENALKLANEMRAAGTDIIYCSGLVPEKFAGLAKQHFPCCGHVGYLPANNTWFGGPRAVGKTAEEARKVYEDVMALEAAGCIAVEMECVPAKVAAEITKRTKMLVFSMGSGPDCDGQFIFSEDLIGTNSGHYPRHSITYANLMADAVRALSQYCQDVRHGAYPAAKHCIKMKDEEFLRFKDSLS</sequence>
<dbReference type="PANTHER" id="PTHR20881">
    <property type="entry name" value="3-METHYL-2-OXOBUTANOATE HYDROXYMETHYLTRANSFERASE"/>
    <property type="match status" value="1"/>
</dbReference>
<dbReference type="PANTHER" id="PTHR20881:SF0">
    <property type="entry name" value="3-METHYL-2-OXOBUTANOATE HYDROXYMETHYLTRANSFERASE"/>
    <property type="match status" value="1"/>
</dbReference>
<protein>
    <recommendedName>
        <fullName evidence="3">3-methyl-2-oxobutanoate hydroxymethyltransferase</fullName>
        <ecNumber evidence="3">2.1.2.11</ecNumber>
    </recommendedName>
</protein>
<evidence type="ECO:0000313" key="7">
    <source>
        <dbReference type="Proteomes" id="UP000604046"/>
    </source>
</evidence>
<evidence type="ECO:0000313" key="6">
    <source>
        <dbReference type="EMBL" id="CAE7437334.1"/>
    </source>
</evidence>
<dbReference type="GO" id="GO:0015940">
    <property type="term" value="P:pantothenate biosynthetic process"/>
    <property type="evidence" value="ECO:0007669"/>
    <property type="project" value="UniProtKB-UniPathway"/>
</dbReference>
<comment type="caution">
    <text evidence="6">The sequence shown here is derived from an EMBL/GenBank/DDBJ whole genome shotgun (WGS) entry which is preliminary data.</text>
</comment>
<evidence type="ECO:0000256" key="4">
    <source>
        <dbReference type="ARBA" id="ARBA00022679"/>
    </source>
</evidence>
<dbReference type="Gene3D" id="3.20.20.60">
    <property type="entry name" value="Phosphoenolpyruvate-binding domains"/>
    <property type="match status" value="1"/>
</dbReference>
<dbReference type="AlphaFoldDB" id="A0A812RHF7"/>
<dbReference type="SUPFAM" id="SSF51621">
    <property type="entry name" value="Phosphoenolpyruvate/pyruvate domain"/>
    <property type="match status" value="1"/>
</dbReference>
<dbReference type="InterPro" id="IPR015813">
    <property type="entry name" value="Pyrv/PenolPyrv_kinase-like_dom"/>
</dbReference>
<comment type="pathway">
    <text evidence="1">Cofactor biosynthesis; (R)-pantothenate biosynthesis; (R)-pantoate from 3-methyl-2-oxobutanoate: step 1/2.</text>
</comment>
<evidence type="ECO:0000256" key="1">
    <source>
        <dbReference type="ARBA" id="ARBA00005033"/>
    </source>
</evidence>
<proteinExistence type="inferred from homology"/>
<keyword evidence="7" id="KW-1185">Reference proteome</keyword>
<dbReference type="Proteomes" id="UP000604046">
    <property type="component" value="Unassembled WGS sequence"/>
</dbReference>
<comment type="similarity">
    <text evidence="2">Belongs to the PanB family.</text>
</comment>
<dbReference type="EMBL" id="CAJNDS010002334">
    <property type="protein sequence ID" value="CAE7437334.1"/>
    <property type="molecule type" value="Genomic_DNA"/>
</dbReference>
<reference evidence="6" key="1">
    <citation type="submission" date="2021-02" db="EMBL/GenBank/DDBJ databases">
        <authorList>
            <person name="Dougan E. K."/>
            <person name="Rhodes N."/>
            <person name="Thang M."/>
            <person name="Chan C."/>
        </authorList>
    </citation>
    <scope>NUCLEOTIDE SEQUENCE</scope>
</reference>
<comment type="catalytic activity">
    <reaction evidence="5">
        <text>(6R)-5,10-methylene-5,6,7,8-tetrahydrofolate + 3-methyl-2-oxobutanoate + H2O = 2-dehydropantoate + (6S)-5,6,7,8-tetrahydrofolate</text>
        <dbReference type="Rhea" id="RHEA:11824"/>
        <dbReference type="ChEBI" id="CHEBI:11561"/>
        <dbReference type="ChEBI" id="CHEBI:11851"/>
        <dbReference type="ChEBI" id="CHEBI:15377"/>
        <dbReference type="ChEBI" id="CHEBI:15636"/>
        <dbReference type="ChEBI" id="CHEBI:57453"/>
        <dbReference type="EC" id="2.1.2.11"/>
    </reaction>
</comment>
<dbReference type="GO" id="GO:0003864">
    <property type="term" value="F:3-methyl-2-oxobutanoate hydroxymethyltransferase activity"/>
    <property type="evidence" value="ECO:0007669"/>
    <property type="project" value="UniProtKB-EC"/>
</dbReference>
<organism evidence="6 7">
    <name type="scientific">Symbiodinium natans</name>
    <dbReference type="NCBI Taxonomy" id="878477"/>
    <lineage>
        <taxon>Eukaryota</taxon>
        <taxon>Sar</taxon>
        <taxon>Alveolata</taxon>
        <taxon>Dinophyceae</taxon>
        <taxon>Suessiales</taxon>
        <taxon>Symbiodiniaceae</taxon>
        <taxon>Symbiodinium</taxon>
    </lineage>
</organism>
<dbReference type="InterPro" id="IPR040442">
    <property type="entry name" value="Pyrv_kinase-like_dom_sf"/>
</dbReference>